<name>A0A0A9DGH0_ARUDO</name>
<accession>A0A0A9DGH0</accession>
<reference evidence="1" key="1">
    <citation type="submission" date="2014-09" db="EMBL/GenBank/DDBJ databases">
        <authorList>
            <person name="Magalhaes I.L.F."/>
            <person name="Oliveira U."/>
            <person name="Santos F.R."/>
            <person name="Vidigal T.H.D.A."/>
            <person name="Brescovit A.D."/>
            <person name="Santos A.J."/>
        </authorList>
    </citation>
    <scope>NUCLEOTIDE SEQUENCE</scope>
    <source>
        <tissue evidence="1">Shoot tissue taken approximately 20 cm above the soil surface</tissue>
    </source>
</reference>
<proteinExistence type="predicted"/>
<dbReference type="AlphaFoldDB" id="A0A0A9DGH0"/>
<protein>
    <submittedName>
        <fullName evidence="1">Uncharacterized protein</fullName>
    </submittedName>
</protein>
<organism evidence="1">
    <name type="scientific">Arundo donax</name>
    <name type="common">Giant reed</name>
    <name type="synonym">Donax arundinaceus</name>
    <dbReference type="NCBI Taxonomy" id="35708"/>
    <lineage>
        <taxon>Eukaryota</taxon>
        <taxon>Viridiplantae</taxon>
        <taxon>Streptophyta</taxon>
        <taxon>Embryophyta</taxon>
        <taxon>Tracheophyta</taxon>
        <taxon>Spermatophyta</taxon>
        <taxon>Magnoliopsida</taxon>
        <taxon>Liliopsida</taxon>
        <taxon>Poales</taxon>
        <taxon>Poaceae</taxon>
        <taxon>PACMAD clade</taxon>
        <taxon>Arundinoideae</taxon>
        <taxon>Arundineae</taxon>
        <taxon>Arundo</taxon>
    </lineage>
</organism>
<reference evidence="1" key="2">
    <citation type="journal article" date="2015" name="Data Brief">
        <title>Shoot transcriptome of the giant reed, Arundo donax.</title>
        <authorList>
            <person name="Barrero R.A."/>
            <person name="Guerrero F.D."/>
            <person name="Moolhuijzen P."/>
            <person name="Goolsby J.A."/>
            <person name="Tidwell J."/>
            <person name="Bellgard S.E."/>
            <person name="Bellgard M.I."/>
        </authorList>
    </citation>
    <scope>NUCLEOTIDE SEQUENCE</scope>
    <source>
        <tissue evidence="1">Shoot tissue taken approximately 20 cm above the soil surface</tissue>
    </source>
</reference>
<evidence type="ECO:0000313" key="1">
    <source>
        <dbReference type="EMBL" id="JAD84720.1"/>
    </source>
</evidence>
<sequence>MMYLTFGKSKPLAAISVDTRIADFSEPNPKNDFLRSSWSMLPCKRNTLQLRNFCFLSISSCRPGLHSS</sequence>
<dbReference type="EMBL" id="GBRH01213175">
    <property type="protein sequence ID" value="JAD84720.1"/>
    <property type="molecule type" value="Transcribed_RNA"/>
</dbReference>